<dbReference type="Gene3D" id="1.10.10.10">
    <property type="entry name" value="Winged helix-like DNA-binding domain superfamily/Winged helix DNA-binding domain"/>
    <property type="match status" value="1"/>
</dbReference>
<proteinExistence type="predicted"/>
<reference evidence="3" key="1">
    <citation type="submission" date="2016-11" db="EMBL/GenBank/DDBJ databases">
        <authorList>
            <person name="Varghese N."/>
            <person name="Submissions S."/>
        </authorList>
    </citation>
    <scope>NUCLEOTIDE SEQUENCE [LARGE SCALE GENOMIC DNA]</scope>
    <source>
        <strain evidence="3">DSM 15449</strain>
    </source>
</reference>
<dbReference type="EMBL" id="FQXJ01000003">
    <property type="protein sequence ID" value="SHH10850.1"/>
    <property type="molecule type" value="Genomic_DNA"/>
</dbReference>
<evidence type="ECO:0000259" key="1">
    <source>
        <dbReference type="Pfam" id="PF08708"/>
    </source>
</evidence>
<dbReference type="STRING" id="1121420.SAMN02746098_00187"/>
<evidence type="ECO:0000313" key="2">
    <source>
        <dbReference type="EMBL" id="SHH10850.1"/>
    </source>
</evidence>
<keyword evidence="3" id="KW-1185">Reference proteome</keyword>
<dbReference type="InterPro" id="IPR036388">
    <property type="entry name" value="WH-like_DNA-bd_sf"/>
</dbReference>
<name>A0A1M5QAA3_9FIRM</name>
<evidence type="ECO:0000313" key="3">
    <source>
        <dbReference type="Proteomes" id="UP000183954"/>
    </source>
</evidence>
<protein>
    <submittedName>
        <fullName evidence="2">Primase C terminal 1 (PriCT-1)</fullName>
    </submittedName>
</protein>
<feature type="domain" description="Primase C-terminal 1" evidence="1">
    <location>
        <begin position="220"/>
        <end position="274"/>
    </location>
</feature>
<dbReference type="InterPro" id="IPR014820">
    <property type="entry name" value="PriCT_1"/>
</dbReference>
<dbReference type="Pfam" id="PF08708">
    <property type="entry name" value="PriCT_1"/>
    <property type="match status" value="1"/>
</dbReference>
<sequence length="449" mass="50783">MLSEVYAHVLPETSPYRLNHLKKDHGLVFGSNIKSDPRLLWTLPDLESKDYTYITASTFFARRRQRRYVRHVLAFVCDFDTPQGTTTEDILDLYHAAGLPMPELIITTATPGHYQAWNILSEPLRIHHDILLAKVSKIHEAMVEALEADPCAVGVERWVRRPTMSNIVYTDTYSRTTWEELSMWYEARRPIKASQEMKPKVIYIGTLLATPAGKRIQESVAEKGERNRWAYGLGLCLWDAGIPTQEIHTKLHAWNKDIKEPLPMAEIEKIYRSVIAGRHHASPRVLSSITGLSAQIKGWYKWAKPRDRRRDHIQEVEADIIADLQQHKIVIETQKVWSERLGVAYRTLKEALSVLRQEGIIEAQTSRGKYAQSSYSLSGGYLNSLTYTNLPVAAGAEIIFSGGILKGHTAISPLKGTLSFSKEHSTRSGNDEVWVIGENPLKEESSGCG</sequence>
<dbReference type="RefSeq" id="WP_084110109.1">
    <property type="nucleotide sequence ID" value="NZ_FQXJ01000003.1"/>
</dbReference>
<dbReference type="AlphaFoldDB" id="A0A1M5QAA3"/>
<dbReference type="Proteomes" id="UP000183954">
    <property type="component" value="Unassembled WGS sequence"/>
</dbReference>
<accession>A0A1M5QAA3</accession>
<dbReference type="OrthoDB" id="1790977at2"/>
<gene>
    <name evidence="2" type="ORF">SAMN02746098_00187</name>
</gene>
<organism evidence="2 3">
    <name type="scientific">Desulfosporosinus lacus DSM 15449</name>
    <dbReference type="NCBI Taxonomy" id="1121420"/>
    <lineage>
        <taxon>Bacteria</taxon>
        <taxon>Bacillati</taxon>
        <taxon>Bacillota</taxon>
        <taxon>Clostridia</taxon>
        <taxon>Eubacteriales</taxon>
        <taxon>Desulfitobacteriaceae</taxon>
        <taxon>Desulfosporosinus</taxon>
    </lineage>
</organism>